<gene>
    <name evidence="2" type="ORF">EDC30_102405</name>
</gene>
<dbReference type="AlphaFoldDB" id="A0A4R3I0G4"/>
<comment type="caution">
    <text evidence="2">The sequence shown here is derived from an EMBL/GenBank/DDBJ whole genome shotgun (WGS) entry which is preliminary data.</text>
</comment>
<evidence type="ECO:0000313" key="3">
    <source>
        <dbReference type="Proteomes" id="UP000295382"/>
    </source>
</evidence>
<sequence length="259" mass="27109">MYGLLALKLTLVPSLIAAVTFAGRRWGASVAGCLAAFPVVAGPILFFVAIEQGQSFAAHAATAAILAVAGNIGFGIAYSWVSRTRSWFLSLSAGWAAYLGVIVPSILLEVSSLQAAVLTMVFLSLASRLYPQALPNVPSSGKPRSDVAYRMLAGLVLVLAVTVFSGSLGPRLAGLLAVFPVMGSVLAVFSHRNVSQPFAVGLLKGMVQGFFAFTMFCWVLATLLESQSIAVSFMMALAAAVVVQAVLMRRQPRPNSKGG</sequence>
<feature type="transmembrane region" description="Helical" evidence="1">
    <location>
        <begin position="227"/>
        <end position="247"/>
    </location>
</feature>
<keyword evidence="1" id="KW-0472">Membrane</keyword>
<dbReference type="Proteomes" id="UP000295382">
    <property type="component" value="Unassembled WGS sequence"/>
</dbReference>
<feature type="transmembrane region" description="Helical" evidence="1">
    <location>
        <begin position="201"/>
        <end position="221"/>
    </location>
</feature>
<organism evidence="2 3">
    <name type="scientific">Paucimonas lemoignei</name>
    <name type="common">Pseudomonas lemoignei</name>
    <dbReference type="NCBI Taxonomy" id="29443"/>
    <lineage>
        <taxon>Bacteria</taxon>
        <taxon>Pseudomonadati</taxon>
        <taxon>Pseudomonadota</taxon>
        <taxon>Betaproteobacteria</taxon>
        <taxon>Burkholderiales</taxon>
        <taxon>Burkholderiaceae</taxon>
        <taxon>Paucimonas</taxon>
    </lineage>
</organism>
<dbReference type="OrthoDB" id="161727at2"/>
<protein>
    <submittedName>
        <fullName evidence="2">Uncharacterized protein</fullName>
    </submittedName>
</protein>
<proteinExistence type="predicted"/>
<feature type="transmembrane region" description="Helical" evidence="1">
    <location>
        <begin position="172"/>
        <end position="189"/>
    </location>
</feature>
<keyword evidence="1" id="KW-1133">Transmembrane helix</keyword>
<name>A0A4R3I0G4_PAULE</name>
<accession>A0A4R3I0G4</accession>
<keyword evidence="1" id="KW-0812">Transmembrane</keyword>
<feature type="transmembrane region" description="Helical" evidence="1">
    <location>
        <begin position="27"/>
        <end position="49"/>
    </location>
</feature>
<reference evidence="2 3" key="1">
    <citation type="submission" date="2019-03" db="EMBL/GenBank/DDBJ databases">
        <title>Genomic Encyclopedia of Type Strains, Phase IV (KMG-IV): sequencing the most valuable type-strain genomes for metagenomic binning, comparative biology and taxonomic classification.</title>
        <authorList>
            <person name="Goeker M."/>
        </authorList>
    </citation>
    <scope>NUCLEOTIDE SEQUENCE [LARGE SCALE GENOMIC DNA]</scope>
    <source>
        <strain evidence="2 3">DSM 7445</strain>
    </source>
</reference>
<feature type="transmembrane region" description="Helical" evidence="1">
    <location>
        <begin position="56"/>
        <end position="81"/>
    </location>
</feature>
<feature type="transmembrane region" description="Helical" evidence="1">
    <location>
        <begin position="147"/>
        <end position="166"/>
    </location>
</feature>
<evidence type="ECO:0000313" key="2">
    <source>
        <dbReference type="EMBL" id="TCS38664.1"/>
    </source>
</evidence>
<dbReference type="EMBL" id="SLZQ01000002">
    <property type="protein sequence ID" value="TCS38664.1"/>
    <property type="molecule type" value="Genomic_DNA"/>
</dbReference>
<feature type="transmembrane region" description="Helical" evidence="1">
    <location>
        <begin position="101"/>
        <end position="126"/>
    </location>
</feature>
<keyword evidence="3" id="KW-1185">Reference proteome</keyword>
<evidence type="ECO:0000256" key="1">
    <source>
        <dbReference type="SAM" id="Phobius"/>
    </source>
</evidence>